<sequence>MKKYFIVFFSLILILTLTACNNQQTTNSANNKQSSSNSSDKKNISDTKSLVVYFSQSGNTKTLANIIQKSTNADVFELELVQPYPDNYDQMTEQVGKEQKDHITPELSKKITDFDNYDTIFIGSPIWRSSLAPPMASFITSYNLSGKTVIPFFTSDSGTLGNSVSVINSLVSTEDQVLDALAVKGEYAAKAQSSVDTWLEKNGFVK</sequence>
<dbReference type="InterPro" id="IPR008254">
    <property type="entry name" value="Flavodoxin/NO_synth"/>
</dbReference>
<proteinExistence type="predicted"/>
<dbReference type="Proteomes" id="UP000522007">
    <property type="component" value="Unassembled WGS sequence"/>
</dbReference>
<organism evidence="3 4">
    <name type="scientific">Listeria welshimeri</name>
    <dbReference type="NCBI Taxonomy" id="1643"/>
    <lineage>
        <taxon>Bacteria</taxon>
        <taxon>Bacillati</taxon>
        <taxon>Bacillota</taxon>
        <taxon>Bacilli</taxon>
        <taxon>Bacillales</taxon>
        <taxon>Listeriaceae</taxon>
        <taxon>Listeria</taxon>
    </lineage>
</organism>
<dbReference type="PROSITE" id="PS51257">
    <property type="entry name" value="PROKAR_LIPOPROTEIN"/>
    <property type="match status" value="1"/>
</dbReference>
<evidence type="ECO:0000313" key="4">
    <source>
        <dbReference type="Proteomes" id="UP000522007"/>
    </source>
</evidence>
<dbReference type="GO" id="GO:0016651">
    <property type="term" value="F:oxidoreductase activity, acting on NAD(P)H"/>
    <property type="evidence" value="ECO:0007669"/>
    <property type="project" value="UniProtKB-ARBA"/>
</dbReference>
<reference evidence="3 4" key="1">
    <citation type="submission" date="2020-03" db="EMBL/GenBank/DDBJ databases">
        <title>Soil Listeria distribution.</title>
        <authorList>
            <person name="Liao J."/>
            <person name="Wiedmann M."/>
        </authorList>
    </citation>
    <scope>NUCLEOTIDE SEQUENCE [LARGE SCALE GENOMIC DNA]</scope>
    <source>
        <strain evidence="3 4">FSL L7-1829</strain>
    </source>
</reference>
<dbReference type="PANTHER" id="PTHR39201:SF1">
    <property type="entry name" value="FLAVODOXIN-LIKE DOMAIN-CONTAINING PROTEIN"/>
    <property type="match status" value="1"/>
</dbReference>
<dbReference type="Pfam" id="PF12682">
    <property type="entry name" value="Flavodoxin_4"/>
    <property type="match status" value="1"/>
</dbReference>
<dbReference type="InterPro" id="IPR029039">
    <property type="entry name" value="Flavoprotein-like_sf"/>
</dbReference>
<dbReference type="SUPFAM" id="SSF52218">
    <property type="entry name" value="Flavoproteins"/>
    <property type="match status" value="1"/>
</dbReference>
<evidence type="ECO:0000313" key="3">
    <source>
        <dbReference type="EMBL" id="MBC1323443.1"/>
    </source>
</evidence>
<dbReference type="PANTHER" id="PTHR39201">
    <property type="entry name" value="EXPORTED PROTEIN-RELATED"/>
    <property type="match status" value="1"/>
</dbReference>
<dbReference type="AlphaFoldDB" id="A0A7X0W6C1"/>
<feature type="chain" id="PRO_5038339133" evidence="1">
    <location>
        <begin position="20"/>
        <end position="206"/>
    </location>
</feature>
<dbReference type="EMBL" id="JAAROP010000012">
    <property type="protein sequence ID" value="MBC1323443.1"/>
    <property type="molecule type" value="Genomic_DNA"/>
</dbReference>
<protein>
    <submittedName>
        <fullName evidence="3">Flavodoxin</fullName>
    </submittedName>
</protein>
<comment type="caution">
    <text evidence="3">The sequence shown here is derived from an EMBL/GenBank/DDBJ whole genome shotgun (WGS) entry which is preliminary data.</text>
</comment>
<feature type="domain" description="Flavodoxin-like" evidence="2">
    <location>
        <begin position="49"/>
        <end position="206"/>
    </location>
</feature>
<keyword evidence="1" id="KW-0732">Signal</keyword>
<evidence type="ECO:0000259" key="2">
    <source>
        <dbReference type="PROSITE" id="PS50902"/>
    </source>
</evidence>
<feature type="signal peptide" evidence="1">
    <location>
        <begin position="1"/>
        <end position="19"/>
    </location>
</feature>
<dbReference type="InterPro" id="IPR001226">
    <property type="entry name" value="Flavodoxin_CS"/>
</dbReference>
<dbReference type="GO" id="GO:0010181">
    <property type="term" value="F:FMN binding"/>
    <property type="evidence" value="ECO:0007669"/>
    <property type="project" value="InterPro"/>
</dbReference>
<dbReference type="PROSITE" id="PS00201">
    <property type="entry name" value="FLAVODOXIN"/>
    <property type="match status" value="1"/>
</dbReference>
<dbReference type="Gene3D" id="3.40.50.360">
    <property type="match status" value="1"/>
</dbReference>
<dbReference type="PROSITE" id="PS50902">
    <property type="entry name" value="FLAVODOXIN_LIKE"/>
    <property type="match status" value="1"/>
</dbReference>
<accession>A0A7X0W6C1</accession>
<name>A0A7X0W6C1_LISWE</name>
<dbReference type="GO" id="GO:0009055">
    <property type="term" value="F:electron transfer activity"/>
    <property type="evidence" value="ECO:0007669"/>
    <property type="project" value="InterPro"/>
</dbReference>
<gene>
    <name evidence="3" type="ORF">HB853_10820</name>
</gene>
<evidence type="ECO:0000256" key="1">
    <source>
        <dbReference type="SAM" id="SignalP"/>
    </source>
</evidence>